<dbReference type="EMBL" id="JBHMCG010000052">
    <property type="protein sequence ID" value="MFB9572803.1"/>
    <property type="molecule type" value="Genomic_DNA"/>
</dbReference>
<dbReference type="RefSeq" id="WP_345520204.1">
    <property type="nucleotide sequence ID" value="NZ_BAAAXD010000056.1"/>
</dbReference>
<evidence type="ECO:0000313" key="1">
    <source>
        <dbReference type="EMBL" id="MFB9572803.1"/>
    </source>
</evidence>
<protein>
    <submittedName>
        <fullName evidence="1">Uncharacterized protein</fullName>
    </submittedName>
</protein>
<gene>
    <name evidence="1" type="ORF">ACFFTL_10830</name>
</gene>
<comment type="caution">
    <text evidence="1">The sequence shown here is derived from an EMBL/GenBank/DDBJ whole genome shotgun (WGS) entry which is preliminary data.</text>
</comment>
<name>A0ABV5R4N7_9ACTN</name>
<keyword evidence="2" id="KW-1185">Reference proteome</keyword>
<proteinExistence type="predicted"/>
<dbReference type="Proteomes" id="UP001589710">
    <property type="component" value="Unassembled WGS sequence"/>
</dbReference>
<accession>A0ABV5R4N7</accession>
<sequence length="55" mass="5343">MGLAGIGMTARPTCHDAPSVARAVRVVAVAAAIDVVVAVGATPATDWPTGSGLTL</sequence>
<organism evidence="1 2">
    <name type="scientific">Streptomyces yanii</name>
    <dbReference type="NCBI Taxonomy" id="78510"/>
    <lineage>
        <taxon>Bacteria</taxon>
        <taxon>Bacillati</taxon>
        <taxon>Actinomycetota</taxon>
        <taxon>Actinomycetes</taxon>
        <taxon>Kitasatosporales</taxon>
        <taxon>Streptomycetaceae</taxon>
        <taxon>Streptomyces</taxon>
    </lineage>
</organism>
<reference evidence="1 2" key="1">
    <citation type="submission" date="2024-09" db="EMBL/GenBank/DDBJ databases">
        <authorList>
            <person name="Sun Q."/>
            <person name="Mori K."/>
        </authorList>
    </citation>
    <scope>NUCLEOTIDE SEQUENCE [LARGE SCALE GENOMIC DNA]</scope>
    <source>
        <strain evidence="1 2">JCM 3331</strain>
    </source>
</reference>
<evidence type="ECO:0000313" key="2">
    <source>
        <dbReference type="Proteomes" id="UP001589710"/>
    </source>
</evidence>